<keyword evidence="4" id="KW-0804">Transcription</keyword>
<keyword evidence="2" id="KW-0805">Transcription regulation</keyword>
<dbReference type="NCBIfam" id="TIGR02937">
    <property type="entry name" value="sigma70-ECF"/>
    <property type="match status" value="1"/>
</dbReference>
<dbReference type="PANTHER" id="PTHR43133:SF62">
    <property type="entry name" value="RNA POLYMERASE SIGMA FACTOR SIGZ"/>
    <property type="match status" value="1"/>
</dbReference>
<organism evidence="8 9">
    <name type="scientific">Bellilinea caldifistulae</name>
    <dbReference type="NCBI Taxonomy" id="360411"/>
    <lineage>
        <taxon>Bacteria</taxon>
        <taxon>Bacillati</taxon>
        <taxon>Chloroflexota</taxon>
        <taxon>Anaerolineae</taxon>
        <taxon>Anaerolineales</taxon>
        <taxon>Anaerolineaceae</taxon>
        <taxon>Bellilinea</taxon>
    </lineage>
</organism>
<dbReference type="SUPFAM" id="SSF88659">
    <property type="entry name" value="Sigma3 and sigma4 domains of RNA polymerase sigma factors"/>
    <property type="match status" value="1"/>
</dbReference>
<dbReference type="Pfam" id="PF04542">
    <property type="entry name" value="Sigma70_r2"/>
    <property type="match status" value="1"/>
</dbReference>
<evidence type="ECO:0000256" key="2">
    <source>
        <dbReference type="ARBA" id="ARBA00023015"/>
    </source>
</evidence>
<dbReference type="STRING" id="360411.AC812_07110"/>
<dbReference type="InterPro" id="IPR014284">
    <property type="entry name" value="RNA_pol_sigma-70_dom"/>
</dbReference>
<accession>A0A0N8GMW2</accession>
<dbReference type="InterPro" id="IPR013249">
    <property type="entry name" value="RNA_pol_sigma70_r4_t2"/>
</dbReference>
<evidence type="ECO:0000256" key="4">
    <source>
        <dbReference type="ARBA" id="ARBA00023163"/>
    </source>
</evidence>
<dbReference type="NCBIfam" id="TIGR02959">
    <property type="entry name" value="SigZ"/>
    <property type="match status" value="1"/>
</dbReference>
<dbReference type="Gene3D" id="1.10.1740.10">
    <property type="match status" value="1"/>
</dbReference>
<evidence type="ECO:0000313" key="9">
    <source>
        <dbReference type="Proteomes" id="UP000050514"/>
    </source>
</evidence>
<comment type="similarity">
    <text evidence="1">Belongs to the sigma-70 factor family. ECF subfamily.</text>
</comment>
<proteinExistence type="inferred from homology"/>
<dbReference type="InterPro" id="IPR013324">
    <property type="entry name" value="RNA_pol_sigma_r3/r4-like"/>
</dbReference>
<evidence type="ECO:0000256" key="1">
    <source>
        <dbReference type="ARBA" id="ARBA00010641"/>
    </source>
</evidence>
<evidence type="ECO:0000256" key="3">
    <source>
        <dbReference type="ARBA" id="ARBA00023082"/>
    </source>
</evidence>
<protein>
    <recommendedName>
        <fullName evidence="5">RNA polymerase sigma factor SigZ</fullName>
    </recommendedName>
</protein>
<dbReference type="InterPro" id="IPR039425">
    <property type="entry name" value="RNA_pol_sigma-70-like"/>
</dbReference>
<dbReference type="GO" id="GO:0016987">
    <property type="term" value="F:sigma factor activity"/>
    <property type="evidence" value="ECO:0007669"/>
    <property type="project" value="UniProtKB-KW"/>
</dbReference>
<keyword evidence="9" id="KW-1185">Reference proteome</keyword>
<dbReference type="GO" id="GO:0006352">
    <property type="term" value="P:DNA-templated transcription initiation"/>
    <property type="evidence" value="ECO:0007669"/>
    <property type="project" value="InterPro"/>
</dbReference>
<dbReference type="AlphaFoldDB" id="A0A0N8GMW2"/>
<dbReference type="CDD" id="cd06171">
    <property type="entry name" value="Sigma70_r4"/>
    <property type="match status" value="1"/>
</dbReference>
<dbReference type="EMBL" id="LGHJ01000012">
    <property type="protein sequence ID" value="KPL76410.1"/>
    <property type="molecule type" value="Genomic_DNA"/>
</dbReference>
<sequence length="186" mass="21687">MTTESLFETVWATYKSRLLDFIQKRVGDRMTSEDILQEVFLRIYSNLPSLKDATRLQGWIYQITRNAIVDYYRAKRPSQPLPEWLVALPTEEEQSVEKELACCLLPMIDELPEKYREAILLAEIEGIAQSKIAQSQQISPSAVKSRVQRGRRMLKKMFEDCCRFVYDVRGTLMFYEPKCNDCGEKA</sequence>
<dbReference type="Pfam" id="PF08281">
    <property type="entry name" value="Sigma70_r4_2"/>
    <property type="match status" value="1"/>
</dbReference>
<evidence type="ECO:0000259" key="6">
    <source>
        <dbReference type="Pfam" id="PF04542"/>
    </source>
</evidence>
<feature type="domain" description="RNA polymerase sigma factor 70 region 4 type 2" evidence="7">
    <location>
        <begin position="105"/>
        <end position="154"/>
    </location>
</feature>
<evidence type="ECO:0000259" key="7">
    <source>
        <dbReference type="Pfam" id="PF08281"/>
    </source>
</evidence>
<comment type="caution">
    <text evidence="8">The sequence shown here is derived from an EMBL/GenBank/DDBJ whole genome shotgun (WGS) entry which is preliminary data.</text>
</comment>
<dbReference type="InterPro" id="IPR014304">
    <property type="entry name" value="RNA_pol_sigma-Z"/>
</dbReference>
<reference evidence="8 9" key="1">
    <citation type="submission" date="2015-07" db="EMBL/GenBank/DDBJ databases">
        <title>Draft genome of Bellilinea caldifistulae DSM 17877.</title>
        <authorList>
            <person name="Hemp J."/>
            <person name="Ward L.M."/>
            <person name="Pace L.A."/>
            <person name="Fischer W.W."/>
        </authorList>
    </citation>
    <scope>NUCLEOTIDE SEQUENCE [LARGE SCALE GENOMIC DNA]</scope>
    <source>
        <strain evidence="8 9">GOMI-1</strain>
    </source>
</reference>
<dbReference type="OrthoDB" id="9784984at2"/>
<evidence type="ECO:0000313" key="8">
    <source>
        <dbReference type="EMBL" id="KPL76410.1"/>
    </source>
</evidence>
<dbReference type="InterPro" id="IPR036388">
    <property type="entry name" value="WH-like_DNA-bd_sf"/>
</dbReference>
<evidence type="ECO:0000256" key="5">
    <source>
        <dbReference type="NCBIfam" id="TIGR02959"/>
    </source>
</evidence>
<dbReference type="InterPro" id="IPR007627">
    <property type="entry name" value="RNA_pol_sigma70_r2"/>
</dbReference>
<gene>
    <name evidence="8" type="ORF">AC812_07110</name>
</gene>
<dbReference type="GO" id="GO:0003677">
    <property type="term" value="F:DNA binding"/>
    <property type="evidence" value="ECO:0007669"/>
    <property type="project" value="InterPro"/>
</dbReference>
<dbReference type="NCBIfam" id="NF007215">
    <property type="entry name" value="PRK09637.1"/>
    <property type="match status" value="1"/>
</dbReference>
<dbReference type="SUPFAM" id="SSF88946">
    <property type="entry name" value="Sigma2 domain of RNA polymerase sigma factors"/>
    <property type="match status" value="1"/>
</dbReference>
<keyword evidence="3" id="KW-0731">Sigma factor</keyword>
<name>A0A0N8GMW2_9CHLR</name>
<dbReference type="Proteomes" id="UP000050514">
    <property type="component" value="Unassembled WGS sequence"/>
</dbReference>
<dbReference type="Gene3D" id="1.10.10.10">
    <property type="entry name" value="Winged helix-like DNA-binding domain superfamily/Winged helix DNA-binding domain"/>
    <property type="match status" value="1"/>
</dbReference>
<dbReference type="InterPro" id="IPR013325">
    <property type="entry name" value="RNA_pol_sigma_r2"/>
</dbReference>
<feature type="domain" description="RNA polymerase sigma-70 region 2" evidence="6">
    <location>
        <begin position="12"/>
        <end position="76"/>
    </location>
</feature>
<dbReference type="RefSeq" id="WP_061919528.1">
    <property type="nucleotide sequence ID" value="NZ_DF967971.1"/>
</dbReference>
<dbReference type="PANTHER" id="PTHR43133">
    <property type="entry name" value="RNA POLYMERASE ECF-TYPE SIGMA FACTO"/>
    <property type="match status" value="1"/>
</dbReference>